<dbReference type="PRINTS" id="PR00050">
    <property type="entry name" value="COLDSHOCK"/>
</dbReference>
<comment type="caution">
    <text evidence="4">The sequence shown here is derived from an EMBL/GenBank/DDBJ whole genome shotgun (WGS) entry which is preliminary data.</text>
</comment>
<dbReference type="InterPro" id="IPR019844">
    <property type="entry name" value="CSD_CS"/>
</dbReference>
<dbReference type="InterPro" id="IPR048090">
    <property type="entry name" value="CSP_N_ext_dom"/>
</dbReference>
<dbReference type="SUPFAM" id="SSF50249">
    <property type="entry name" value="Nucleic acid-binding proteins"/>
    <property type="match status" value="1"/>
</dbReference>
<feature type="transmembrane region" description="Helical" evidence="2">
    <location>
        <begin position="93"/>
        <end position="113"/>
    </location>
</feature>
<dbReference type="InterPro" id="IPR050181">
    <property type="entry name" value="Cold_shock_domain"/>
</dbReference>
<keyword evidence="2" id="KW-0812">Transmembrane</keyword>
<dbReference type="EMBL" id="VLKY01000001">
    <property type="protein sequence ID" value="TWI58597.1"/>
    <property type="molecule type" value="Genomic_DNA"/>
</dbReference>
<comment type="subcellular location">
    <subcellularLocation>
        <location evidence="1">Cytoplasm</location>
    </subcellularLocation>
</comment>
<evidence type="ECO:0000313" key="4">
    <source>
        <dbReference type="EMBL" id="TWI58597.1"/>
    </source>
</evidence>
<dbReference type="AlphaFoldDB" id="A0A562QPE5"/>
<evidence type="ECO:0000313" key="5">
    <source>
        <dbReference type="Proteomes" id="UP000316905"/>
    </source>
</evidence>
<proteinExistence type="predicted"/>
<accession>A0A562QPE5</accession>
<dbReference type="Proteomes" id="UP000316905">
    <property type="component" value="Unassembled WGS sequence"/>
</dbReference>
<keyword evidence="2" id="KW-1133">Transmembrane helix</keyword>
<dbReference type="PROSITE" id="PS00352">
    <property type="entry name" value="CSD_1"/>
    <property type="match status" value="1"/>
</dbReference>
<dbReference type="PROSITE" id="PS51857">
    <property type="entry name" value="CSD_2"/>
    <property type="match status" value="1"/>
</dbReference>
<evidence type="ECO:0000256" key="2">
    <source>
        <dbReference type="SAM" id="Phobius"/>
    </source>
</evidence>
<sequence length="208" mass="22360">MNTLTFVHIASGVAALSLALTSSLQAEKPHFLHHPEALYMAFLGLLTFASTPSPQGSKKSVMQTLSLTLLVIAILFQATALFTTYAIPGLPSSTAIILLIAAIATLIHIVDICQSKAPGALPHYSPSRSSALSAPLAQGREIGTVKWFNTSKGFGFISRDQGEDIFVHFRAIRGEGHRVLVEGQRVEFSVIQRDKGLQAEDVTLSFSD</sequence>
<dbReference type="GO" id="GO:0005829">
    <property type="term" value="C:cytosol"/>
    <property type="evidence" value="ECO:0007669"/>
    <property type="project" value="UniProtKB-ARBA"/>
</dbReference>
<protein>
    <submittedName>
        <fullName evidence="4">CspA family cold shock protein</fullName>
    </submittedName>
</protein>
<keyword evidence="2" id="KW-0472">Membrane</keyword>
<dbReference type="InterPro" id="IPR002059">
    <property type="entry name" value="CSP_DNA-bd"/>
</dbReference>
<dbReference type="InterPro" id="IPR012340">
    <property type="entry name" value="NA-bd_OB-fold"/>
</dbReference>
<feature type="transmembrane region" description="Helical" evidence="2">
    <location>
        <begin position="65"/>
        <end position="87"/>
    </location>
</feature>
<evidence type="ECO:0000259" key="3">
    <source>
        <dbReference type="PROSITE" id="PS51857"/>
    </source>
</evidence>
<dbReference type="GO" id="GO:0003676">
    <property type="term" value="F:nucleic acid binding"/>
    <property type="evidence" value="ECO:0007669"/>
    <property type="project" value="InterPro"/>
</dbReference>
<organism evidence="4 5">
    <name type="scientific">Pseudomonas duriflava</name>
    <dbReference type="NCBI Taxonomy" id="459528"/>
    <lineage>
        <taxon>Bacteria</taxon>
        <taxon>Pseudomonadati</taxon>
        <taxon>Pseudomonadota</taxon>
        <taxon>Gammaproteobacteria</taxon>
        <taxon>Pseudomonadales</taxon>
        <taxon>Pseudomonadaceae</taxon>
        <taxon>Pseudomonas</taxon>
    </lineage>
</organism>
<name>A0A562QPE5_9PSED</name>
<dbReference type="InterPro" id="IPR011129">
    <property type="entry name" value="CSD"/>
</dbReference>
<feature type="domain" description="CSD" evidence="3">
    <location>
        <begin position="140"/>
        <end position="204"/>
    </location>
</feature>
<dbReference type="Gene3D" id="2.40.50.140">
    <property type="entry name" value="Nucleic acid-binding proteins"/>
    <property type="match status" value="1"/>
</dbReference>
<dbReference type="SMART" id="SM00357">
    <property type="entry name" value="CSP"/>
    <property type="match status" value="1"/>
</dbReference>
<dbReference type="Pfam" id="PF00313">
    <property type="entry name" value="CSD"/>
    <property type="match status" value="1"/>
</dbReference>
<dbReference type="CDD" id="cd04458">
    <property type="entry name" value="CSP_CDS"/>
    <property type="match status" value="1"/>
</dbReference>
<dbReference type="NCBIfam" id="NF041604">
    <property type="entry name" value="CSP_NTE_dom"/>
    <property type="match status" value="1"/>
</dbReference>
<reference evidence="4 5" key="1">
    <citation type="journal article" date="2015" name="Stand. Genomic Sci.">
        <title>Genomic Encyclopedia of Bacterial and Archaeal Type Strains, Phase III: the genomes of soil and plant-associated and newly described type strains.</title>
        <authorList>
            <person name="Whitman W.B."/>
            <person name="Woyke T."/>
            <person name="Klenk H.P."/>
            <person name="Zhou Y."/>
            <person name="Lilburn T.G."/>
            <person name="Beck B.J."/>
            <person name="De Vos P."/>
            <person name="Vandamme P."/>
            <person name="Eisen J.A."/>
            <person name="Garrity G."/>
            <person name="Hugenholtz P."/>
            <person name="Kyrpides N.C."/>
        </authorList>
    </citation>
    <scope>NUCLEOTIDE SEQUENCE [LARGE SCALE GENOMIC DNA]</scope>
    <source>
        <strain evidence="4 5">CGMCC 1.6858</strain>
    </source>
</reference>
<gene>
    <name evidence="4" type="ORF">IQ22_00303</name>
</gene>
<keyword evidence="5" id="KW-1185">Reference proteome</keyword>
<evidence type="ECO:0000256" key="1">
    <source>
        <dbReference type="RuleBase" id="RU000408"/>
    </source>
</evidence>
<dbReference type="PANTHER" id="PTHR11544">
    <property type="entry name" value="COLD SHOCK DOMAIN CONTAINING PROTEINS"/>
    <property type="match status" value="1"/>
</dbReference>